<keyword evidence="1" id="KW-0472">Membrane</keyword>
<keyword evidence="3" id="KW-1185">Reference proteome</keyword>
<dbReference type="Proteomes" id="UP000886523">
    <property type="component" value="Unassembled WGS sequence"/>
</dbReference>
<proteinExistence type="predicted"/>
<organism evidence="2 3">
    <name type="scientific">Hydnum rufescens UP504</name>
    <dbReference type="NCBI Taxonomy" id="1448309"/>
    <lineage>
        <taxon>Eukaryota</taxon>
        <taxon>Fungi</taxon>
        <taxon>Dikarya</taxon>
        <taxon>Basidiomycota</taxon>
        <taxon>Agaricomycotina</taxon>
        <taxon>Agaricomycetes</taxon>
        <taxon>Cantharellales</taxon>
        <taxon>Hydnaceae</taxon>
        <taxon>Hydnum</taxon>
    </lineage>
</organism>
<feature type="transmembrane region" description="Helical" evidence="1">
    <location>
        <begin position="61"/>
        <end position="84"/>
    </location>
</feature>
<keyword evidence="1" id="KW-0812">Transmembrane</keyword>
<reference evidence="2" key="1">
    <citation type="journal article" date="2020" name="Nat. Commun.">
        <title>Large-scale genome sequencing of mycorrhizal fungi provides insights into the early evolution of symbiotic traits.</title>
        <authorList>
            <person name="Miyauchi S."/>
            <person name="Kiss E."/>
            <person name="Kuo A."/>
            <person name="Drula E."/>
            <person name="Kohler A."/>
            <person name="Sanchez-Garcia M."/>
            <person name="Morin E."/>
            <person name="Andreopoulos B."/>
            <person name="Barry K.W."/>
            <person name="Bonito G."/>
            <person name="Buee M."/>
            <person name="Carver A."/>
            <person name="Chen C."/>
            <person name="Cichocki N."/>
            <person name="Clum A."/>
            <person name="Culley D."/>
            <person name="Crous P.W."/>
            <person name="Fauchery L."/>
            <person name="Girlanda M."/>
            <person name="Hayes R.D."/>
            <person name="Keri Z."/>
            <person name="LaButti K."/>
            <person name="Lipzen A."/>
            <person name="Lombard V."/>
            <person name="Magnuson J."/>
            <person name="Maillard F."/>
            <person name="Murat C."/>
            <person name="Nolan M."/>
            <person name="Ohm R.A."/>
            <person name="Pangilinan J."/>
            <person name="Pereira M.F."/>
            <person name="Perotto S."/>
            <person name="Peter M."/>
            <person name="Pfister S."/>
            <person name="Riley R."/>
            <person name="Sitrit Y."/>
            <person name="Stielow J.B."/>
            <person name="Szollosi G."/>
            <person name="Zifcakova L."/>
            <person name="Stursova M."/>
            <person name="Spatafora J.W."/>
            <person name="Tedersoo L."/>
            <person name="Vaario L.M."/>
            <person name="Yamada A."/>
            <person name="Yan M."/>
            <person name="Wang P."/>
            <person name="Xu J."/>
            <person name="Bruns T."/>
            <person name="Baldrian P."/>
            <person name="Vilgalys R."/>
            <person name="Dunand C."/>
            <person name="Henrissat B."/>
            <person name="Grigoriev I.V."/>
            <person name="Hibbett D."/>
            <person name="Nagy L.G."/>
            <person name="Martin F.M."/>
        </authorList>
    </citation>
    <scope>NUCLEOTIDE SEQUENCE</scope>
    <source>
        <strain evidence="2">UP504</strain>
    </source>
</reference>
<evidence type="ECO:0000313" key="3">
    <source>
        <dbReference type="Proteomes" id="UP000886523"/>
    </source>
</evidence>
<evidence type="ECO:0000256" key="1">
    <source>
        <dbReference type="SAM" id="Phobius"/>
    </source>
</evidence>
<evidence type="ECO:0000313" key="2">
    <source>
        <dbReference type="EMBL" id="KAF9506667.1"/>
    </source>
</evidence>
<sequence length="92" mass="10509">MACIVAWLRTDSIINRMALYTISTGLITSILSCIVLVMFARDGSPVFRFPARSRMTMSLSNKTHSLIFFWPLGMSYYILCYISPDPSPYWLS</sequence>
<protein>
    <submittedName>
        <fullName evidence="2">Uncharacterized protein</fullName>
    </submittedName>
</protein>
<accession>A0A9P6AIV3</accession>
<dbReference type="AlphaFoldDB" id="A0A9P6AIV3"/>
<gene>
    <name evidence="2" type="ORF">BS47DRAFT_1352564</name>
</gene>
<keyword evidence="1" id="KW-1133">Transmembrane helix</keyword>
<dbReference type="EMBL" id="MU129104">
    <property type="protein sequence ID" value="KAF9506667.1"/>
    <property type="molecule type" value="Genomic_DNA"/>
</dbReference>
<feature type="transmembrane region" description="Helical" evidence="1">
    <location>
        <begin position="17"/>
        <end position="40"/>
    </location>
</feature>
<name>A0A9P6AIV3_9AGAM</name>
<comment type="caution">
    <text evidence="2">The sequence shown here is derived from an EMBL/GenBank/DDBJ whole genome shotgun (WGS) entry which is preliminary data.</text>
</comment>
<dbReference type="OrthoDB" id="2738831at2759"/>